<name>A0A857N655_9BACT</name>
<dbReference type="GO" id="GO:0043023">
    <property type="term" value="F:ribosomal large subunit binding"/>
    <property type="evidence" value="ECO:0007669"/>
    <property type="project" value="TreeGrafter"/>
</dbReference>
<gene>
    <name evidence="3" type="primary">frr</name>
    <name evidence="6" type="ORF">MICH65_0764</name>
</gene>
<comment type="subcellular location">
    <subcellularLocation>
        <location evidence="3">Cytoplasm</location>
    </subcellularLocation>
</comment>
<dbReference type="AlphaFoldDB" id="A0A857N655"/>
<dbReference type="Pfam" id="PF01765">
    <property type="entry name" value="RRF"/>
    <property type="match status" value="1"/>
</dbReference>
<dbReference type="HAMAP" id="MF_00040">
    <property type="entry name" value="RRF"/>
    <property type="match status" value="1"/>
</dbReference>
<protein>
    <recommendedName>
        <fullName evidence="3">Ribosome-recycling factor</fullName>
        <shortName evidence="3">RRF</shortName>
    </recommendedName>
    <alternativeName>
        <fullName evidence="3">Ribosome-releasing factor</fullName>
    </alternativeName>
</protein>
<evidence type="ECO:0000256" key="4">
    <source>
        <dbReference type="SAM" id="Coils"/>
    </source>
</evidence>
<keyword evidence="4" id="KW-0175">Coiled coil</keyword>
<dbReference type="Gene3D" id="1.10.132.20">
    <property type="entry name" value="Ribosome-recycling factor"/>
    <property type="match status" value="1"/>
</dbReference>
<dbReference type="Proteomes" id="UP000463983">
    <property type="component" value="Chromosome"/>
</dbReference>
<dbReference type="EMBL" id="CP047901">
    <property type="protein sequence ID" value="QHO63745.1"/>
    <property type="molecule type" value="Genomic_DNA"/>
</dbReference>
<dbReference type="InterPro" id="IPR002661">
    <property type="entry name" value="Ribosome_recyc_fac"/>
</dbReference>
<accession>A0A857N655</accession>
<reference evidence="7" key="1">
    <citation type="journal article" date="2020" name="Microorganisms">
        <title>Complete Genome of a Member of a New Bacterial Lineage in the Microgenomates Group Reveals an Unusual Nucleotide Composition Disparity Between Two Strands of DNA and Limited Metabolic Potential.</title>
        <authorList>
            <person name="Kadnikov V.V."/>
            <person name="Mardanov A.V."/>
            <person name="Beletsky A.V."/>
            <person name="Karnachuk O.V."/>
            <person name="Ravin N.V."/>
        </authorList>
    </citation>
    <scope>NUCLEOTIDE SEQUENCE [LARGE SCALE GENOMIC DNA]</scope>
</reference>
<dbReference type="PANTHER" id="PTHR20982:SF3">
    <property type="entry name" value="MITOCHONDRIAL RIBOSOME RECYCLING FACTOR PSEUDO 1"/>
    <property type="match status" value="1"/>
</dbReference>
<dbReference type="KEGG" id="caqa:MICH65_0764"/>
<dbReference type="SUPFAM" id="SSF55194">
    <property type="entry name" value="Ribosome recycling factor, RRF"/>
    <property type="match status" value="1"/>
</dbReference>
<feature type="domain" description="Ribosome recycling factor" evidence="5">
    <location>
        <begin position="21"/>
        <end position="183"/>
    </location>
</feature>
<evidence type="ECO:0000256" key="2">
    <source>
        <dbReference type="ARBA" id="ARBA00022917"/>
    </source>
</evidence>
<dbReference type="FunFam" id="3.30.1360.40:FF:000001">
    <property type="entry name" value="Ribosome-recycling factor"/>
    <property type="match status" value="1"/>
</dbReference>
<keyword evidence="7" id="KW-1185">Reference proteome</keyword>
<sequence length="185" mass="20744">MDKLIEGIGSKMDKVLAVVAEDMATIRVGGANPKMVESVEISAYGGQRMRLMEVASISAPDPNQIVISPWDKSVIKDIEKGIIEANLGFMPNVSGEVIRIVVPPLTEERRRDFVKLVGQKLESGRVMLRGVRQEGREEIEKLEEEAGVSEDDVKRLYEELDKLTGEYNDRLEQMAQEKEAEVMRV</sequence>
<comment type="function">
    <text evidence="3">Responsible for the release of ribosomes from messenger RNA at the termination of protein biosynthesis. May increase the efficiency of translation by recycling ribosomes from one round of translation to another.</text>
</comment>
<dbReference type="PANTHER" id="PTHR20982">
    <property type="entry name" value="RIBOSOME RECYCLING FACTOR"/>
    <property type="match status" value="1"/>
</dbReference>
<evidence type="ECO:0000256" key="3">
    <source>
        <dbReference type="HAMAP-Rule" id="MF_00040"/>
    </source>
</evidence>
<evidence type="ECO:0000313" key="7">
    <source>
        <dbReference type="Proteomes" id="UP000463983"/>
    </source>
</evidence>
<dbReference type="InterPro" id="IPR023584">
    <property type="entry name" value="Ribosome_recyc_fac_dom"/>
</dbReference>
<keyword evidence="3" id="KW-0963">Cytoplasm</keyword>
<keyword evidence="2 3" id="KW-0648">Protein biosynthesis</keyword>
<evidence type="ECO:0000256" key="1">
    <source>
        <dbReference type="ARBA" id="ARBA00005912"/>
    </source>
</evidence>
<dbReference type="Gene3D" id="3.30.1360.40">
    <property type="match status" value="1"/>
</dbReference>
<dbReference type="GO" id="GO:0005737">
    <property type="term" value="C:cytoplasm"/>
    <property type="evidence" value="ECO:0007669"/>
    <property type="project" value="UniProtKB-SubCell"/>
</dbReference>
<organism evidence="6 7">
    <name type="scientific">Candidatus Chazhemtobacterium aquaticus</name>
    <dbReference type="NCBI Taxonomy" id="2715735"/>
    <lineage>
        <taxon>Bacteria</taxon>
        <taxon>Candidatus Chazhemtobacteraceae</taxon>
        <taxon>Candidatus Chazhemtobacterium</taxon>
    </lineage>
</organism>
<evidence type="ECO:0000313" key="6">
    <source>
        <dbReference type="EMBL" id="QHO63745.1"/>
    </source>
</evidence>
<proteinExistence type="inferred from homology"/>
<feature type="coiled-coil region" evidence="4">
    <location>
        <begin position="125"/>
        <end position="177"/>
    </location>
</feature>
<dbReference type="RefSeq" id="WP_161932108.1">
    <property type="nucleotide sequence ID" value="NZ_CP047901.1"/>
</dbReference>
<dbReference type="InterPro" id="IPR036191">
    <property type="entry name" value="RRF_sf"/>
</dbReference>
<evidence type="ECO:0000259" key="5">
    <source>
        <dbReference type="Pfam" id="PF01765"/>
    </source>
</evidence>
<dbReference type="CDD" id="cd00520">
    <property type="entry name" value="RRF"/>
    <property type="match status" value="1"/>
</dbReference>
<dbReference type="GO" id="GO:0006415">
    <property type="term" value="P:translational termination"/>
    <property type="evidence" value="ECO:0007669"/>
    <property type="project" value="UniProtKB-UniRule"/>
</dbReference>
<comment type="similarity">
    <text evidence="1 3">Belongs to the RRF family.</text>
</comment>
<dbReference type="NCBIfam" id="TIGR00496">
    <property type="entry name" value="frr"/>
    <property type="match status" value="1"/>
</dbReference>